<dbReference type="EMBL" id="JANVFS010000033">
    <property type="protein sequence ID" value="KAJ4469982.1"/>
    <property type="molecule type" value="Genomic_DNA"/>
</dbReference>
<evidence type="ECO:0000313" key="3">
    <source>
        <dbReference type="Proteomes" id="UP001150238"/>
    </source>
</evidence>
<dbReference type="AlphaFoldDB" id="A0A9W9DGU3"/>
<proteinExistence type="predicted"/>
<gene>
    <name evidence="2" type="ORF">C8J55DRAFT_564259</name>
</gene>
<comment type="caution">
    <text evidence="2">The sequence shown here is derived from an EMBL/GenBank/DDBJ whole genome shotgun (WGS) entry which is preliminary data.</text>
</comment>
<protein>
    <submittedName>
        <fullName evidence="2">Uncharacterized protein</fullName>
    </submittedName>
</protein>
<feature type="transmembrane region" description="Helical" evidence="1">
    <location>
        <begin position="7"/>
        <end position="32"/>
    </location>
</feature>
<feature type="transmembrane region" description="Helical" evidence="1">
    <location>
        <begin position="75"/>
        <end position="95"/>
    </location>
</feature>
<reference evidence="2" key="2">
    <citation type="journal article" date="2023" name="Proc. Natl. Acad. Sci. U.S.A.">
        <title>A global phylogenomic analysis of the shiitake genus Lentinula.</title>
        <authorList>
            <person name="Sierra-Patev S."/>
            <person name="Min B."/>
            <person name="Naranjo-Ortiz M."/>
            <person name="Looney B."/>
            <person name="Konkel Z."/>
            <person name="Slot J.C."/>
            <person name="Sakamoto Y."/>
            <person name="Steenwyk J.L."/>
            <person name="Rokas A."/>
            <person name="Carro J."/>
            <person name="Camarero S."/>
            <person name="Ferreira P."/>
            <person name="Molpeceres G."/>
            <person name="Ruiz-Duenas F.J."/>
            <person name="Serrano A."/>
            <person name="Henrissat B."/>
            <person name="Drula E."/>
            <person name="Hughes K.W."/>
            <person name="Mata J.L."/>
            <person name="Ishikawa N.K."/>
            <person name="Vargas-Isla R."/>
            <person name="Ushijima S."/>
            <person name="Smith C.A."/>
            <person name="Donoghue J."/>
            <person name="Ahrendt S."/>
            <person name="Andreopoulos W."/>
            <person name="He G."/>
            <person name="LaButti K."/>
            <person name="Lipzen A."/>
            <person name="Ng V."/>
            <person name="Riley R."/>
            <person name="Sandor L."/>
            <person name="Barry K."/>
            <person name="Martinez A.T."/>
            <person name="Xiao Y."/>
            <person name="Gibbons J.G."/>
            <person name="Terashima K."/>
            <person name="Grigoriev I.V."/>
            <person name="Hibbett D."/>
        </authorList>
    </citation>
    <scope>NUCLEOTIDE SEQUENCE</scope>
    <source>
        <strain evidence="2">Sp2 HRB7682 ss15</strain>
    </source>
</reference>
<keyword evidence="1" id="KW-0472">Membrane</keyword>
<keyword evidence="1" id="KW-0812">Transmembrane</keyword>
<reference evidence="2" key="1">
    <citation type="submission" date="2022-08" db="EMBL/GenBank/DDBJ databases">
        <authorList>
            <consortium name="DOE Joint Genome Institute"/>
            <person name="Min B."/>
            <person name="Riley R."/>
            <person name="Sierra-Patev S."/>
            <person name="Naranjo-Ortiz M."/>
            <person name="Looney B."/>
            <person name="Konkel Z."/>
            <person name="Slot J.C."/>
            <person name="Sakamoto Y."/>
            <person name="Steenwyk J.L."/>
            <person name="Rokas A."/>
            <person name="Carro J."/>
            <person name="Camarero S."/>
            <person name="Ferreira P."/>
            <person name="Molpeceres G."/>
            <person name="Ruiz-Duenas F.J."/>
            <person name="Serrano A."/>
            <person name="Henrissat B."/>
            <person name="Drula E."/>
            <person name="Hughes K.W."/>
            <person name="Mata J.L."/>
            <person name="Ishikawa N.K."/>
            <person name="Vargas-Isla R."/>
            <person name="Ushijima S."/>
            <person name="Smith C.A."/>
            <person name="Ahrendt S."/>
            <person name="Andreopoulos W."/>
            <person name="He G."/>
            <person name="Labutti K."/>
            <person name="Lipzen A."/>
            <person name="Ng V."/>
            <person name="Sandor L."/>
            <person name="Barry K."/>
            <person name="Martinez A.T."/>
            <person name="Xiao Y."/>
            <person name="Gibbons J.G."/>
            <person name="Terashima K."/>
            <person name="Hibbett D.S."/>
            <person name="Grigoriev I.V."/>
        </authorList>
    </citation>
    <scope>NUCLEOTIDE SEQUENCE</scope>
    <source>
        <strain evidence="2">Sp2 HRB7682 ss15</strain>
    </source>
</reference>
<sequence>MAAWISFVPFLIPAVQVWIGQASFLLLIAAFLSPPVVPFLAVSERMFLANLARTNLDTSVPIQTALFSNGQYVQAAPSAIPAIFIFIGTAILLYIRFLTRATSSVEPSLSLWYFTLSYPSWGIHHPLLGNPASNNFTKRVAAVFTPLQKATSIHSILLQSTQTTPGGDFVEEFEGHIDSLAGVKQR</sequence>
<keyword evidence="1" id="KW-1133">Transmembrane helix</keyword>
<accession>A0A9W9DGU3</accession>
<name>A0A9W9DGU3_9AGAR</name>
<evidence type="ECO:0000313" key="2">
    <source>
        <dbReference type="EMBL" id="KAJ4469982.1"/>
    </source>
</evidence>
<organism evidence="2 3">
    <name type="scientific">Lentinula lateritia</name>
    <dbReference type="NCBI Taxonomy" id="40482"/>
    <lineage>
        <taxon>Eukaryota</taxon>
        <taxon>Fungi</taxon>
        <taxon>Dikarya</taxon>
        <taxon>Basidiomycota</taxon>
        <taxon>Agaricomycotina</taxon>
        <taxon>Agaricomycetes</taxon>
        <taxon>Agaricomycetidae</taxon>
        <taxon>Agaricales</taxon>
        <taxon>Marasmiineae</taxon>
        <taxon>Omphalotaceae</taxon>
        <taxon>Lentinula</taxon>
    </lineage>
</organism>
<dbReference type="Proteomes" id="UP001150238">
    <property type="component" value="Unassembled WGS sequence"/>
</dbReference>
<evidence type="ECO:0000256" key="1">
    <source>
        <dbReference type="SAM" id="Phobius"/>
    </source>
</evidence>